<comment type="similarity">
    <text evidence="2">Belongs to the PA-phosphatase related phosphoesterase family.</text>
</comment>
<protein>
    <recommendedName>
        <fullName evidence="8">Phosphatidic acid phosphatase type 2/haloperoxidase domain-containing protein</fullName>
    </recommendedName>
</protein>
<dbReference type="GO" id="GO:0008195">
    <property type="term" value="F:phosphatidate phosphatase activity"/>
    <property type="evidence" value="ECO:0007669"/>
    <property type="project" value="TreeGrafter"/>
</dbReference>
<comment type="subcellular location">
    <subcellularLocation>
        <location evidence="1">Membrane</location>
        <topology evidence="1">Multi-pass membrane protein</topology>
    </subcellularLocation>
</comment>
<evidence type="ECO:0000256" key="1">
    <source>
        <dbReference type="ARBA" id="ARBA00004141"/>
    </source>
</evidence>
<dbReference type="PANTHER" id="PTHR10165:SF35">
    <property type="entry name" value="RE23632P"/>
    <property type="match status" value="1"/>
</dbReference>
<dbReference type="InterPro" id="IPR036938">
    <property type="entry name" value="PAP2/HPO_sf"/>
</dbReference>
<dbReference type="SMART" id="SM00014">
    <property type="entry name" value="acidPPc"/>
    <property type="match status" value="1"/>
</dbReference>
<feature type="transmembrane region" description="Helical" evidence="7">
    <location>
        <begin position="167"/>
        <end position="185"/>
    </location>
</feature>
<feature type="transmembrane region" description="Helical" evidence="7">
    <location>
        <begin position="197"/>
        <end position="219"/>
    </location>
</feature>
<dbReference type="Pfam" id="PF01569">
    <property type="entry name" value="PAP2"/>
    <property type="match status" value="1"/>
</dbReference>
<dbReference type="GO" id="GO:0046839">
    <property type="term" value="P:phospholipid dephosphorylation"/>
    <property type="evidence" value="ECO:0007669"/>
    <property type="project" value="TreeGrafter"/>
</dbReference>
<dbReference type="GO" id="GO:0016020">
    <property type="term" value="C:membrane"/>
    <property type="evidence" value="ECO:0007669"/>
    <property type="project" value="UniProtKB-SubCell"/>
</dbReference>
<feature type="domain" description="Phosphatidic acid phosphatase type 2/haloperoxidase" evidence="8">
    <location>
        <begin position="89"/>
        <end position="219"/>
    </location>
</feature>
<dbReference type="CDD" id="cd03390">
    <property type="entry name" value="PAP2_containing_1_like"/>
    <property type="match status" value="1"/>
</dbReference>
<evidence type="ECO:0000259" key="8">
    <source>
        <dbReference type="SMART" id="SM00014"/>
    </source>
</evidence>
<organism evidence="9 10">
    <name type="scientific">Linnemannia exigua</name>
    <dbReference type="NCBI Taxonomy" id="604196"/>
    <lineage>
        <taxon>Eukaryota</taxon>
        <taxon>Fungi</taxon>
        <taxon>Fungi incertae sedis</taxon>
        <taxon>Mucoromycota</taxon>
        <taxon>Mortierellomycotina</taxon>
        <taxon>Mortierellomycetes</taxon>
        <taxon>Mortierellales</taxon>
        <taxon>Mortierellaceae</taxon>
        <taxon>Linnemannia</taxon>
    </lineage>
</organism>
<dbReference type="Gene3D" id="1.20.144.10">
    <property type="entry name" value="Phosphatidic acid phosphatase type 2/haloperoxidase"/>
    <property type="match status" value="1"/>
</dbReference>
<dbReference type="Proteomes" id="UP001194580">
    <property type="component" value="Unassembled WGS sequence"/>
</dbReference>
<evidence type="ECO:0000313" key="10">
    <source>
        <dbReference type="Proteomes" id="UP001194580"/>
    </source>
</evidence>
<reference evidence="9" key="1">
    <citation type="journal article" date="2020" name="Fungal Divers.">
        <title>Resolving the Mortierellaceae phylogeny through synthesis of multi-gene phylogenetics and phylogenomics.</title>
        <authorList>
            <person name="Vandepol N."/>
            <person name="Liber J."/>
            <person name="Desiro A."/>
            <person name="Na H."/>
            <person name="Kennedy M."/>
            <person name="Barry K."/>
            <person name="Grigoriev I.V."/>
            <person name="Miller A.N."/>
            <person name="O'Donnell K."/>
            <person name="Stajich J.E."/>
            <person name="Bonito G."/>
        </authorList>
    </citation>
    <scope>NUCLEOTIDE SEQUENCE</scope>
    <source>
        <strain evidence="9">NRRL 28262</strain>
    </source>
</reference>
<proteinExistence type="inferred from homology"/>
<sequence length="331" mass="36711">MKSRTKELFKSYCKDWTLVVIVLVAFSIVDQLEPFHRQFSVNDITIQHPFAKQETVPVWLLLVLSFLLPMVTVGVIAIFQRRSYTDLHNGLLGLFLAQSLVLIVTDSVKIAVGRPRPDFLDRCLSLYDNAYAGTPLDQLRDPVNLLSNSTICTRTELLRDGFKSFPSGHSSFSFGGLGFLSMYLAGKLHLFDERGHIYKSLVDVTAGSFIGFFFAVFAYRQYYPSLASNKSDRPFSPRVKEDFLPGGSFLGIGTSSDRESNGQRYMDDGDDDDTRVALDGPSNQSPGDESGIGFGQFFRRDRTDETLSGNGIGNGATNKNAVSGEPRLIPI</sequence>
<feature type="transmembrane region" description="Helical" evidence="7">
    <location>
        <begin position="12"/>
        <end position="29"/>
    </location>
</feature>
<dbReference type="PANTHER" id="PTHR10165">
    <property type="entry name" value="LIPID PHOSPHATE PHOSPHATASE"/>
    <property type="match status" value="1"/>
</dbReference>
<dbReference type="InterPro" id="IPR043216">
    <property type="entry name" value="PAP-like"/>
</dbReference>
<feature type="compositionally biased region" description="Basic and acidic residues" evidence="6">
    <location>
        <begin position="256"/>
        <end position="267"/>
    </location>
</feature>
<keyword evidence="3 7" id="KW-0812">Transmembrane</keyword>
<evidence type="ECO:0000256" key="5">
    <source>
        <dbReference type="ARBA" id="ARBA00023136"/>
    </source>
</evidence>
<dbReference type="AlphaFoldDB" id="A0AAD4DEH9"/>
<gene>
    <name evidence="9" type="ORF">BGZ95_008051</name>
</gene>
<evidence type="ECO:0000256" key="2">
    <source>
        <dbReference type="ARBA" id="ARBA00008816"/>
    </source>
</evidence>
<dbReference type="EMBL" id="JAAAIL010000408">
    <property type="protein sequence ID" value="KAG0276060.1"/>
    <property type="molecule type" value="Genomic_DNA"/>
</dbReference>
<dbReference type="InterPro" id="IPR000326">
    <property type="entry name" value="PAP2/HPO"/>
</dbReference>
<keyword evidence="10" id="KW-1185">Reference proteome</keyword>
<comment type="caution">
    <text evidence="9">The sequence shown here is derived from an EMBL/GenBank/DDBJ whole genome shotgun (WGS) entry which is preliminary data.</text>
</comment>
<evidence type="ECO:0000256" key="3">
    <source>
        <dbReference type="ARBA" id="ARBA00022692"/>
    </source>
</evidence>
<feature type="region of interest" description="Disordered" evidence="6">
    <location>
        <begin position="250"/>
        <end position="331"/>
    </location>
</feature>
<dbReference type="SUPFAM" id="SSF48317">
    <property type="entry name" value="Acid phosphatase/Vanadium-dependent haloperoxidase"/>
    <property type="match status" value="1"/>
</dbReference>
<name>A0AAD4DEH9_9FUNG</name>
<evidence type="ECO:0000256" key="4">
    <source>
        <dbReference type="ARBA" id="ARBA00022989"/>
    </source>
</evidence>
<feature type="transmembrane region" description="Helical" evidence="7">
    <location>
        <begin position="58"/>
        <end position="79"/>
    </location>
</feature>
<keyword evidence="4 7" id="KW-1133">Transmembrane helix</keyword>
<keyword evidence="5 7" id="KW-0472">Membrane</keyword>
<accession>A0AAD4DEH9</accession>
<evidence type="ECO:0000256" key="7">
    <source>
        <dbReference type="SAM" id="Phobius"/>
    </source>
</evidence>
<dbReference type="GO" id="GO:0006644">
    <property type="term" value="P:phospholipid metabolic process"/>
    <property type="evidence" value="ECO:0007669"/>
    <property type="project" value="InterPro"/>
</dbReference>
<evidence type="ECO:0000313" key="9">
    <source>
        <dbReference type="EMBL" id="KAG0276060.1"/>
    </source>
</evidence>
<evidence type="ECO:0000256" key="6">
    <source>
        <dbReference type="SAM" id="MobiDB-lite"/>
    </source>
</evidence>